<dbReference type="Proteomes" id="UP000298327">
    <property type="component" value="Unassembled WGS sequence"/>
</dbReference>
<evidence type="ECO:0000313" key="3">
    <source>
        <dbReference type="Proteomes" id="UP000298327"/>
    </source>
</evidence>
<dbReference type="GO" id="GO:0001181">
    <property type="term" value="F:RNA polymerase I general transcription initiation factor activity"/>
    <property type="evidence" value="ECO:0007669"/>
    <property type="project" value="InterPro"/>
</dbReference>
<dbReference type="InterPro" id="IPR007224">
    <property type="entry name" value="TIF_Rrn11"/>
</dbReference>
<dbReference type="InterPro" id="IPR053029">
    <property type="entry name" value="RNA_pol_I-specific_init_factor"/>
</dbReference>
<proteinExistence type="predicted"/>
<dbReference type="AlphaFoldDB" id="A0A4Y9ZC64"/>
<dbReference type="Pfam" id="PF04090">
    <property type="entry name" value="Rrn11"/>
    <property type="match status" value="1"/>
</dbReference>
<gene>
    <name evidence="2" type="ORF">EVG20_g1595</name>
</gene>
<organism evidence="2 3">
    <name type="scientific">Dentipellis fragilis</name>
    <dbReference type="NCBI Taxonomy" id="205917"/>
    <lineage>
        <taxon>Eukaryota</taxon>
        <taxon>Fungi</taxon>
        <taxon>Dikarya</taxon>
        <taxon>Basidiomycota</taxon>
        <taxon>Agaricomycotina</taxon>
        <taxon>Agaricomycetes</taxon>
        <taxon>Russulales</taxon>
        <taxon>Hericiaceae</taxon>
        <taxon>Dentipellis</taxon>
    </lineage>
</organism>
<accession>A0A4Y9ZC64</accession>
<keyword evidence="3" id="KW-1185">Reference proteome</keyword>
<sequence>MPAANPHTFLFSSLNNKPPRTARKVHLRRLYDVFQLTLQRGDLPRARRAWAILVRCKEVSWRDMWRSSLAVVGVGDAGMDADGTGAAKEKRVEFLRVLLLQHPEEREGILQEMVLLLIMSGKHREALDELELYLPSFPFQDNPVLHIYAGLICLYLAQPEPDAGTPDEKSGTDTDVPFNPILLRDAQGHLERAKLLDPENVVAQAFLEKIPSFALGSQQLKTLDDASDDEDDEDENSMEVDGDRDDEAQRRKRIRT</sequence>
<dbReference type="OrthoDB" id="2159786at2759"/>
<dbReference type="PANTHER" id="PTHR28244">
    <property type="entry name" value="RNA POLYMERASE I-SPECIFIC TRANSCRIPTION INITIATION FACTOR RRN11"/>
    <property type="match status" value="1"/>
</dbReference>
<dbReference type="GO" id="GO:0017025">
    <property type="term" value="F:TBP-class protein binding"/>
    <property type="evidence" value="ECO:0007669"/>
    <property type="project" value="TreeGrafter"/>
</dbReference>
<dbReference type="GO" id="GO:0042790">
    <property type="term" value="P:nucleolar large rRNA transcription by RNA polymerase I"/>
    <property type="evidence" value="ECO:0007669"/>
    <property type="project" value="TreeGrafter"/>
</dbReference>
<dbReference type="STRING" id="205917.A0A4Y9ZC64"/>
<dbReference type="EMBL" id="SEOQ01000052">
    <property type="protein sequence ID" value="TFY71413.1"/>
    <property type="molecule type" value="Genomic_DNA"/>
</dbReference>
<feature type="compositionally biased region" description="Acidic residues" evidence="1">
    <location>
        <begin position="225"/>
        <end position="246"/>
    </location>
</feature>
<reference evidence="2 3" key="1">
    <citation type="submission" date="2019-02" db="EMBL/GenBank/DDBJ databases">
        <title>Genome sequencing of the rare red list fungi Dentipellis fragilis.</title>
        <authorList>
            <person name="Buettner E."/>
            <person name="Kellner H."/>
        </authorList>
    </citation>
    <scope>NUCLEOTIDE SEQUENCE [LARGE SCALE GENOMIC DNA]</scope>
    <source>
        <strain evidence="2 3">DSM 105465</strain>
    </source>
</reference>
<dbReference type="PANTHER" id="PTHR28244:SF1">
    <property type="entry name" value="RNA POLYMERASE I-SPECIFIC TRANSCRIPTION INITIATION FACTOR RRN11"/>
    <property type="match status" value="1"/>
</dbReference>
<protein>
    <submittedName>
        <fullName evidence="2">Uncharacterized protein</fullName>
    </submittedName>
</protein>
<evidence type="ECO:0000256" key="1">
    <source>
        <dbReference type="SAM" id="MobiDB-lite"/>
    </source>
</evidence>
<dbReference type="GO" id="GO:0070860">
    <property type="term" value="C:RNA polymerase I core factor complex"/>
    <property type="evidence" value="ECO:0007669"/>
    <property type="project" value="TreeGrafter"/>
</dbReference>
<feature type="region of interest" description="Disordered" evidence="1">
    <location>
        <begin position="221"/>
        <end position="256"/>
    </location>
</feature>
<dbReference type="GO" id="GO:0001164">
    <property type="term" value="F:RNA polymerase I core promoter sequence-specific DNA binding"/>
    <property type="evidence" value="ECO:0007669"/>
    <property type="project" value="InterPro"/>
</dbReference>
<name>A0A4Y9ZC64_9AGAM</name>
<evidence type="ECO:0000313" key="2">
    <source>
        <dbReference type="EMBL" id="TFY71413.1"/>
    </source>
</evidence>
<comment type="caution">
    <text evidence="2">The sequence shown here is derived from an EMBL/GenBank/DDBJ whole genome shotgun (WGS) entry which is preliminary data.</text>
</comment>